<dbReference type="InterPro" id="IPR029058">
    <property type="entry name" value="AB_hydrolase_fold"/>
</dbReference>
<dbReference type="PANTHER" id="PTHR36837:SF2">
    <property type="entry name" value="POLY(3-HYDROXYALKANOATE) POLYMERASE SUBUNIT PHAC"/>
    <property type="match status" value="1"/>
</dbReference>
<dbReference type="EC" id="2.3.1.-" evidence="2"/>
<evidence type="ECO:0000313" key="3">
    <source>
        <dbReference type="Proteomes" id="UP000000329"/>
    </source>
</evidence>
<dbReference type="HOGENOM" id="CLU_014618_0_0_4"/>
<name>D8IXL9_HERSS</name>
<keyword evidence="3" id="KW-1185">Reference proteome</keyword>
<dbReference type="InterPro" id="IPR051321">
    <property type="entry name" value="PHA/PHB_synthase"/>
</dbReference>
<feature type="compositionally biased region" description="Low complexity" evidence="1">
    <location>
        <begin position="792"/>
        <end position="824"/>
    </location>
</feature>
<organism evidence="2 3">
    <name type="scientific">Herbaspirillum seropedicae (strain SmR1)</name>
    <dbReference type="NCBI Taxonomy" id="757424"/>
    <lineage>
        <taxon>Bacteria</taxon>
        <taxon>Pseudomonadati</taxon>
        <taxon>Pseudomonadota</taxon>
        <taxon>Betaproteobacteria</taxon>
        <taxon>Burkholderiales</taxon>
        <taxon>Oxalobacteraceae</taxon>
        <taxon>Herbaspirillum</taxon>
    </lineage>
</organism>
<dbReference type="Gene3D" id="3.40.50.1820">
    <property type="entry name" value="alpha/beta hydrolase"/>
    <property type="match status" value="1"/>
</dbReference>
<dbReference type="AlphaFoldDB" id="D8IXL9"/>
<keyword evidence="2" id="KW-0808">Transferase</keyword>
<sequence>MINRKKPVSAAPNDGHAHPDDDQPVAASASWGDVPAYLQDCLQRSFLFLDTLLDRGNDYLEHLEQGTPPLLKFAHEVVLDGHDLPQACNYALLRLQPPAGLPVNPQARPVVVVDPRAGHGPGIGGFKFDSEVGMAMKAGHTVYFVTFRPEPEDGQTLVTVMDAEARFLEEVIRRHPQCSAKPVVIGNCQAGWAMMTLDAVRPELFGPLMMVGAPASYWAGSSTLNPMRYSGANLGGTWLASLAADLGADRFDGAYLVENFEKLNPANTFWNKYYNLWAGVDQEAARFLEFERWWGGFFRMTGAEIEAITENLFVGNKLARGELQVRGKPVNLREISAPIVVFASWGDNITPPPQALNWIIDTWGDERAIAAAGRTIIYVLHESVGHLGIFVGGSVALKEHDQLVSSLDVIESLPPGLYEMKLERKDGRPTQRWDVLEPGDYTVHYEHRTMEDLRKLNPEGREEEAIFSTISQWSQMNAQFYKTWVRPWVRMTATRESANALMRMNPLRMQRQLFSDAHPAAAFIRQQAAQARAQRVQLDPQHPLKQYEARMAQKITDELNAWRDQRDARTVRMTRQMFGPNGLGAWLPPREPDAELAQRWAQQELGRYRETVIGQIAEGGFAEAVCRIVIAGMISIGVFERRSLRLARLLAQLPNMHASVSAQTNWVQLLKEQARITAVAPVEALNALGQMLPDAASRERALALSAAVMMIEPTLANPRSEIIELLIGTLDVNPDKVIALARKLTSAIGAGSDEVTVPAGELEAAPVKRPRASSPRRTEAKPAPTPARTQRKAAAPAQPSKAAKSVTSAKSLKPAKPSSATTTKRSARSRSN</sequence>
<evidence type="ECO:0000313" key="2">
    <source>
        <dbReference type="EMBL" id="ADJ64121.1"/>
    </source>
</evidence>
<dbReference type="GeneID" id="29390255"/>
<dbReference type="EMBL" id="CP002039">
    <property type="protein sequence ID" value="ADJ64121.1"/>
    <property type="molecule type" value="Genomic_DNA"/>
</dbReference>
<dbReference type="KEGG" id="hse:Hsero_2625"/>
<feature type="region of interest" description="Disordered" evidence="1">
    <location>
        <begin position="759"/>
        <end position="832"/>
    </location>
</feature>
<dbReference type="GO" id="GO:0016746">
    <property type="term" value="F:acyltransferase activity"/>
    <property type="evidence" value="ECO:0007669"/>
    <property type="project" value="UniProtKB-KW"/>
</dbReference>
<dbReference type="Proteomes" id="UP000000329">
    <property type="component" value="Chromosome"/>
</dbReference>
<dbReference type="eggNOG" id="COG3243">
    <property type="taxonomic scope" value="Bacteria"/>
</dbReference>
<feature type="region of interest" description="Disordered" evidence="1">
    <location>
        <begin position="1"/>
        <end position="26"/>
    </location>
</feature>
<dbReference type="RefSeq" id="WP_013234599.1">
    <property type="nucleotide sequence ID" value="NC_014323.1"/>
</dbReference>
<accession>D8IXL9</accession>
<reference evidence="2 3" key="1">
    <citation type="submission" date="2010-04" db="EMBL/GenBank/DDBJ databases">
        <title>The genome of Herbaspirillum seropedicae SmR1, an endophytic, nitrogen-fixing, plant-growth promoting beta-Proteobacteria.</title>
        <authorList>
            <person name="Pedrosa F.O."/>
            <person name="Monteiro R.A."/>
            <person name="Wassem R."/>
            <person name="Cruz L.M."/>
            <person name="Ayub R.A."/>
            <person name="Colauto N.B."/>
            <person name="Fernandez M.A."/>
            <person name="Fungaro M.H.P."/>
            <person name="Grisard E.C."/>
            <person name="Hungria M."/>
            <person name="Madeira H.M.F."/>
            <person name="Nodari R.O."/>
            <person name="Osaku C.A."/>
            <person name="Petzl-Erler M.L."/>
            <person name="Terenzi H."/>
            <person name="Vieira L.G.E."/>
            <person name="Almeida M.I.M."/>
            <person name="Alves L.R."/>
            <person name="Arantes O.M.N."/>
            <person name="Balsanelli E."/>
            <person name="Barcellos F.G."/>
            <person name="Baura V.A."/>
            <person name="Binde D.R."/>
            <person name="Campo R.J."/>
            <person name="Chubatsu L.S."/>
            <person name="Chueire L.M.O."/>
            <person name="Ciferri R.R."/>
            <person name="Correa L.C."/>
            <person name="da Conceicao Silva J.L."/>
            <person name="Dabul A.N.G."/>
            <person name="Dambros B.P."/>
            <person name="Faoro H."/>
            <person name="Favetti A."/>
            <person name="Friedermann G."/>
            <person name="Furlaneto M.C."/>
            <person name="Gasques L.S."/>
            <person name="Gimenes C.C.T."/>
            <person name="Gioppo N.M.R."/>
            <person name="Glienke-Blanco C."/>
            <person name="Godoy L.P."/>
            <person name="Guerra M.P."/>
            <person name="Karp S."/>
            <person name="Kava-Cordeiro V."/>
            <person name="Margarido V.P."/>
            <person name="Mathioni S.M."/>
            <person name="Menck-Soares M.A."/>
            <person name="Murace N.K."/>
            <person name="Nicolas M.F."/>
            <person name="Oliveira C.E.C."/>
            <person name="Pagnan N.A.B."/>
            <person name="Pamphile J.A."/>
            <person name="Patussi E.V."/>
            <person name="Pereira L.F.P."/>
            <person name="Pereira-Ferrari L."/>
            <person name="Pinto F.G.S."/>
            <person name="Precoma C."/>
            <person name="Prioli A.J."/>
            <person name="Prioli S.M.A.P."/>
            <person name="Raittz R.T."/>
            <person name="Ramos H.J.O."/>
            <person name="Ribeiro E.M.S.F."/>
            <person name="Rigo L.U."/>
            <person name="Rocha C.L.M.S.C."/>
            <person name="Rocha S.N."/>
            <person name="Santos K."/>
            <person name="Satori D."/>
            <person name="Silva A.G."/>
            <person name="Simao R.C.G."/>
            <person name="Soares M.A.M."/>
            <person name="Souza E.M."/>
            <person name="Steffens M.B.R."/>
            <person name="Steindel M."/>
            <person name="Tadra-Sfeir M.Z."/>
            <person name="Takahashi E.K."/>
            <person name="Torres R.A."/>
            <person name="Valle J.S."/>
            <person name="Vernal J.I."/>
            <person name="Vilas-Boas L.A."/>
            <person name="Watanabe M.A.E."/>
            <person name="Weiss V.A."/>
            <person name="Yates M.A."/>
            <person name="Souza E.M."/>
        </authorList>
    </citation>
    <scope>NUCLEOTIDE SEQUENCE [LARGE SCALE GENOMIC DNA]</scope>
    <source>
        <strain evidence="2 3">SmR1</strain>
    </source>
</reference>
<dbReference type="SUPFAM" id="SSF53474">
    <property type="entry name" value="alpha/beta-Hydrolases"/>
    <property type="match status" value="1"/>
</dbReference>
<dbReference type="PANTHER" id="PTHR36837">
    <property type="entry name" value="POLY(3-HYDROXYALKANOATE) POLYMERASE SUBUNIT PHAC"/>
    <property type="match status" value="1"/>
</dbReference>
<proteinExistence type="predicted"/>
<protein>
    <submittedName>
        <fullName evidence="2">Poly(3-hydroxyalkanoate) synthetase protein</fullName>
        <ecNumber evidence="2">2.3.1.-</ecNumber>
    </submittedName>
</protein>
<evidence type="ECO:0000256" key="1">
    <source>
        <dbReference type="SAM" id="MobiDB-lite"/>
    </source>
</evidence>
<dbReference type="Pfam" id="PF11339">
    <property type="entry name" value="DUF3141"/>
    <property type="match status" value="1"/>
</dbReference>
<dbReference type="InterPro" id="IPR024501">
    <property type="entry name" value="DUF3141"/>
</dbReference>
<keyword evidence="2" id="KW-0012">Acyltransferase</keyword>
<gene>
    <name evidence="2" type="primary">phaC</name>
    <name evidence="2" type="ordered locus">Hsero_2625</name>
</gene>
<dbReference type="STRING" id="757424.Hsero_2625"/>